<keyword evidence="4" id="KW-0648">Protein biosynthesis</keyword>
<gene>
    <name evidence="7" type="ORF">BpHYR1_049771</name>
</gene>
<organism evidence="7 8">
    <name type="scientific">Brachionus plicatilis</name>
    <name type="common">Marine rotifer</name>
    <name type="synonym">Brachionus muelleri</name>
    <dbReference type="NCBI Taxonomy" id="10195"/>
    <lineage>
        <taxon>Eukaryota</taxon>
        <taxon>Metazoa</taxon>
        <taxon>Spiralia</taxon>
        <taxon>Gnathifera</taxon>
        <taxon>Rotifera</taxon>
        <taxon>Eurotatoria</taxon>
        <taxon>Monogononta</taxon>
        <taxon>Pseudotrocha</taxon>
        <taxon>Ploima</taxon>
        <taxon>Brachionidae</taxon>
        <taxon>Brachionus</taxon>
    </lineage>
</organism>
<comment type="caution">
    <text evidence="7">The sequence shown here is derived from an EMBL/GenBank/DDBJ whole genome shotgun (WGS) entry which is preliminary data.</text>
</comment>
<dbReference type="EMBL" id="REGN01007966">
    <property type="protein sequence ID" value="RNA04778.1"/>
    <property type="molecule type" value="Genomic_DNA"/>
</dbReference>
<dbReference type="SUPFAM" id="SSF52374">
    <property type="entry name" value="Nucleotidylyl transferase"/>
    <property type="match status" value="1"/>
</dbReference>
<dbReference type="Pfam" id="PF00579">
    <property type="entry name" value="tRNA-synt_1b"/>
    <property type="match status" value="1"/>
</dbReference>
<sequence>MNVIKFMSLYAKHLRMGDLLSRKQQIFLRIETRIKSKEGINYTEFSYQLFQAYDWYHLMDTYNCTIQVRFYLTFKIVFSKPKKIKEKSDRSNIDRNSTK</sequence>
<dbReference type="STRING" id="10195.A0A3M7Q1F9"/>
<evidence type="ECO:0000313" key="7">
    <source>
        <dbReference type="EMBL" id="RNA04778.1"/>
    </source>
</evidence>
<protein>
    <submittedName>
        <fullName evidence="7">Tyrosine--tRNA mitochondrial</fullName>
        <ecNumber evidence="7">6.1.1.1</ecNumber>
    </submittedName>
</protein>
<evidence type="ECO:0000256" key="2">
    <source>
        <dbReference type="ARBA" id="ARBA00022741"/>
    </source>
</evidence>
<keyword evidence="8" id="KW-1185">Reference proteome</keyword>
<dbReference type="GO" id="GO:0006418">
    <property type="term" value="P:tRNA aminoacylation for protein translation"/>
    <property type="evidence" value="ECO:0007669"/>
    <property type="project" value="InterPro"/>
</dbReference>
<keyword evidence="5" id="KW-0030">Aminoacyl-tRNA synthetase</keyword>
<dbReference type="GO" id="GO:0005829">
    <property type="term" value="C:cytosol"/>
    <property type="evidence" value="ECO:0007669"/>
    <property type="project" value="TreeGrafter"/>
</dbReference>
<dbReference type="PANTHER" id="PTHR11766:SF0">
    <property type="entry name" value="TYROSINE--TRNA LIGASE, MITOCHONDRIAL"/>
    <property type="match status" value="1"/>
</dbReference>
<accession>A0A3M7Q1F9</accession>
<evidence type="ECO:0000256" key="5">
    <source>
        <dbReference type="ARBA" id="ARBA00023146"/>
    </source>
</evidence>
<dbReference type="AlphaFoldDB" id="A0A3M7Q1F9"/>
<keyword evidence="2" id="KW-0547">Nucleotide-binding</keyword>
<comment type="catalytic activity">
    <reaction evidence="6">
        <text>tRNA(Tyr) + L-tyrosine + ATP = L-tyrosyl-tRNA(Tyr) + AMP + diphosphate + H(+)</text>
        <dbReference type="Rhea" id="RHEA:10220"/>
        <dbReference type="Rhea" id="RHEA-COMP:9706"/>
        <dbReference type="Rhea" id="RHEA-COMP:9707"/>
        <dbReference type="ChEBI" id="CHEBI:15378"/>
        <dbReference type="ChEBI" id="CHEBI:30616"/>
        <dbReference type="ChEBI" id="CHEBI:33019"/>
        <dbReference type="ChEBI" id="CHEBI:58315"/>
        <dbReference type="ChEBI" id="CHEBI:78442"/>
        <dbReference type="ChEBI" id="CHEBI:78536"/>
        <dbReference type="ChEBI" id="CHEBI:456215"/>
        <dbReference type="EC" id="6.1.1.1"/>
    </reaction>
</comment>
<evidence type="ECO:0000256" key="4">
    <source>
        <dbReference type="ARBA" id="ARBA00022917"/>
    </source>
</evidence>
<dbReference type="Proteomes" id="UP000276133">
    <property type="component" value="Unassembled WGS sequence"/>
</dbReference>
<dbReference type="GO" id="GO:0005524">
    <property type="term" value="F:ATP binding"/>
    <property type="evidence" value="ECO:0007669"/>
    <property type="project" value="UniProtKB-KW"/>
</dbReference>
<proteinExistence type="predicted"/>
<dbReference type="PANTHER" id="PTHR11766">
    <property type="entry name" value="TYROSYL-TRNA SYNTHETASE"/>
    <property type="match status" value="1"/>
</dbReference>
<evidence type="ECO:0000256" key="1">
    <source>
        <dbReference type="ARBA" id="ARBA00022598"/>
    </source>
</evidence>
<reference evidence="7 8" key="1">
    <citation type="journal article" date="2018" name="Sci. Rep.">
        <title>Genomic signatures of local adaptation to the degree of environmental predictability in rotifers.</title>
        <authorList>
            <person name="Franch-Gras L."/>
            <person name="Hahn C."/>
            <person name="Garcia-Roger E.M."/>
            <person name="Carmona M.J."/>
            <person name="Serra M."/>
            <person name="Gomez A."/>
        </authorList>
    </citation>
    <scope>NUCLEOTIDE SEQUENCE [LARGE SCALE GENOMIC DNA]</scope>
    <source>
        <strain evidence="7">HYR1</strain>
    </source>
</reference>
<evidence type="ECO:0000256" key="6">
    <source>
        <dbReference type="ARBA" id="ARBA00048248"/>
    </source>
</evidence>
<dbReference type="InterPro" id="IPR014729">
    <property type="entry name" value="Rossmann-like_a/b/a_fold"/>
</dbReference>
<keyword evidence="3" id="KW-0067">ATP-binding</keyword>
<dbReference type="InterPro" id="IPR002305">
    <property type="entry name" value="aa-tRNA-synth_Ic"/>
</dbReference>
<evidence type="ECO:0000313" key="8">
    <source>
        <dbReference type="Proteomes" id="UP000276133"/>
    </source>
</evidence>
<dbReference type="EC" id="6.1.1.1" evidence="7"/>
<name>A0A3M7Q1F9_BRAPC</name>
<dbReference type="InterPro" id="IPR024088">
    <property type="entry name" value="Tyr-tRNA-ligase_bac-type"/>
</dbReference>
<dbReference type="GO" id="GO:0005739">
    <property type="term" value="C:mitochondrion"/>
    <property type="evidence" value="ECO:0007669"/>
    <property type="project" value="TreeGrafter"/>
</dbReference>
<keyword evidence="1 7" id="KW-0436">Ligase</keyword>
<dbReference type="OrthoDB" id="337870at2759"/>
<dbReference type="Gene3D" id="3.40.50.620">
    <property type="entry name" value="HUPs"/>
    <property type="match status" value="1"/>
</dbReference>
<dbReference type="GO" id="GO:0004831">
    <property type="term" value="F:tyrosine-tRNA ligase activity"/>
    <property type="evidence" value="ECO:0007669"/>
    <property type="project" value="UniProtKB-EC"/>
</dbReference>
<evidence type="ECO:0000256" key="3">
    <source>
        <dbReference type="ARBA" id="ARBA00022840"/>
    </source>
</evidence>